<dbReference type="CDD" id="cd00796">
    <property type="entry name" value="INT_Rci_Hp1_C"/>
    <property type="match status" value="1"/>
</dbReference>
<feature type="region of interest" description="Disordered" evidence="5">
    <location>
        <begin position="128"/>
        <end position="151"/>
    </location>
</feature>
<evidence type="ECO:0000313" key="8">
    <source>
        <dbReference type="Proteomes" id="UP000271222"/>
    </source>
</evidence>
<dbReference type="InterPro" id="IPR011010">
    <property type="entry name" value="DNA_brk_join_enz"/>
</dbReference>
<dbReference type="Gene3D" id="1.10.443.10">
    <property type="entry name" value="Intergrase catalytic core"/>
    <property type="match status" value="1"/>
</dbReference>
<dbReference type="InterPro" id="IPR002104">
    <property type="entry name" value="Integrase_catalytic"/>
</dbReference>
<proteinExistence type="inferred from homology"/>
<keyword evidence="2" id="KW-0229">DNA integration</keyword>
<sequence length="489" mass="54131">MKGTMAKPYQEGAGWAYRLRVAGQDLYRSGFDTEASARRDMEERKAELTGGPAPSGLGPHRTSLGAAFSNYACERLPYLKGARQDANRINSYLRALGLPVIQLTRADLMKDGKRVYWQVTLHKEPARTIPASLTEHRKSQSQASQGSERARKHLASMMMAEVMAHHIQPLINALRAEGKKAATIHLERSELRRLFKHASAVWKWRHAGGNPAGAGLDMPTMDAGRDRVITNEEWQRLSIELTKYSNPHVAPLACLMLETAMRSCEPLMLLHWRHVNWQQRVLELPDGKGGARKVPLGPGALHILEQLKNHAPTPPAPDDKVFPTTYEAVKKAWAVAREQAGVANVGMHDLRHTSATRFALEFKGNLPVLMVITGHKTVQMVMRYVNVKASEVATMMHKEELDTRHVAAGYQRSVTEALDAAYRAKQQTASVPEENRAHLPVLDALVKQSVRDAEDCGAGIAAMASSAPPASGSMRRDNIVTVDFRRRAA</sequence>
<dbReference type="OrthoDB" id="662444at2"/>
<evidence type="ECO:0000313" key="7">
    <source>
        <dbReference type="EMBL" id="RNM05469.1"/>
    </source>
</evidence>
<accession>A0A454TQ66</accession>
<feature type="domain" description="Tyr recombinase" evidence="6">
    <location>
        <begin position="224"/>
        <end position="397"/>
    </location>
</feature>
<dbReference type="GO" id="GO:0015074">
    <property type="term" value="P:DNA integration"/>
    <property type="evidence" value="ECO:0007669"/>
    <property type="project" value="UniProtKB-KW"/>
</dbReference>
<dbReference type="AlphaFoldDB" id="A0A454TQ66"/>
<dbReference type="Pfam" id="PF00589">
    <property type="entry name" value="Phage_integrase"/>
    <property type="match status" value="1"/>
</dbReference>
<name>A0A454TQ66_9RALS</name>
<comment type="similarity">
    <text evidence="1">Belongs to the 'phage' integrase family.</text>
</comment>
<reference evidence="7 8" key="1">
    <citation type="submission" date="2018-10" db="EMBL/GenBank/DDBJ databases">
        <title>Draft Genome Sequence of Ralstonia pseudosolanacearum (R. solanacearum phylotype I) Strain Tg03 Isolated from Luffa cylindrica in China.</title>
        <authorList>
            <person name="Yuan G.-Q."/>
            <person name="Li Q.-Q."/>
            <person name="Zhang Y.-W."/>
        </authorList>
    </citation>
    <scope>NUCLEOTIDE SEQUENCE [LARGE SCALE GENOMIC DNA]</scope>
    <source>
        <strain evidence="7 8">Tg03</strain>
    </source>
</reference>
<protein>
    <submittedName>
        <fullName evidence="7">Site-specific integrase</fullName>
    </submittedName>
</protein>
<dbReference type="GO" id="GO:0006310">
    <property type="term" value="P:DNA recombination"/>
    <property type="evidence" value="ECO:0007669"/>
    <property type="project" value="UniProtKB-KW"/>
</dbReference>
<evidence type="ECO:0000256" key="5">
    <source>
        <dbReference type="SAM" id="MobiDB-lite"/>
    </source>
</evidence>
<dbReference type="PROSITE" id="PS51898">
    <property type="entry name" value="TYR_RECOMBINASE"/>
    <property type="match status" value="1"/>
</dbReference>
<dbReference type="InterPro" id="IPR050090">
    <property type="entry name" value="Tyrosine_recombinase_XerCD"/>
</dbReference>
<evidence type="ECO:0000259" key="6">
    <source>
        <dbReference type="PROSITE" id="PS51898"/>
    </source>
</evidence>
<keyword evidence="3" id="KW-0238">DNA-binding</keyword>
<comment type="caution">
    <text evidence="7">The sequence shown here is derived from an EMBL/GenBank/DDBJ whole genome shotgun (WGS) entry which is preliminary data.</text>
</comment>
<dbReference type="PANTHER" id="PTHR30349:SF41">
    <property type="entry name" value="INTEGRASE_RECOMBINASE PROTEIN MJ0367-RELATED"/>
    <property type="match status" value="1"/>
</dbReference>
<dbReference type="GO" id="GO:0003677">
    <property type="term" value="F:DNA binding"/>
    <property type="evidence" value="ECO:0007669"/>
    <property type="project" value="UniProtKB-KW"/>
</dbReference>
<evidence type="ECO:0000256" key="4">
    <source>
        <dbReference type="ARBA" id="ARBA00023172"/>
    </source>
</evidence>
<dbReference type="InterPro" id="IPR013762">
    <property type="entry name" value="Integrase-like_cat_sf"/>
</dbReference>
<organism evidence="7 8">
    <name type="scientific">Ralstonia pseudosolanacearum</name>
    <dbReference type="NCBI Taxonomy" id="1310165"/>
    <lineage>
        <taxon>Bacteria</taxon>
        <taxon>Pseudomonadati</taxon>
        <taxon>Pseudomonadota</taxon>
        <taxon>Betaproteobacteria</taxon>
        <taxon>Burkholderiales</taxon>
        <taxon>Burkholderiaceae</taxon>
        <taxon>Ralstonia</taxon>
        <taxon>Ralstonia solanacearum species complex</taxon>
    </lineage>
</organism>
<evidence type="ECO:0000256" key="3">
    <source>
        <dbReference type="ARBA" id="ARBA00023125"/>
    </source>
</evidence>
<dbReference type="EMBL" id="RJTL01000022">
    <property type="protein sequence ID" value="RNM05469.1"/>
    <property type="molecule type" value="Genomic_DNA"/>
</dbReference>
<evidence type="ECO:0000256" key="1">
    <source>
        <dbReference type="ARBA" id="ARBA00008857"/>
    </source>
</evidence>
<gene>
    <name evidence="7" type="ORF">EGA29_14445</name>
</gene>
<evidence type="ECO:0000256" key="2">
    <source>
        <dbReference type="ARBA" id="ARBA00022908"/>
    </source>
</evidence>
<feature type="compositionally biased region" description="Basic and acidic residues" evidence="5">
    <location>
        <begin position="35"/>
        <end position="47"/>
    </location>
</feature>
<keyword evidence="4" id="KW-0233">DNA recombination</keyword>
<dbReference type="SUPFAM" id="SSF56349">
    <property type="entry name" value="DNA breaking-rejoining enzymes"/>
    <property type="match status" value="1"/>
</dbReference>
<dbReference type="Proteomes" id="UP000271222">
    <property type="component" value="Unassembled WGS sequence"/>
</dbReference>
<dbReference type="PANTHER" id="PTHR30349">
    <property type="entry name" value="PHAGE INTEGRASE-RELATED"/>
    <property type="match status" value="1"/>
</dbReference>
<feature type="region of interest" description="Disordered" evidence="5">
    <location>
        <begin position="33"/>
        <end position="59"/>
    </location>
</feature>